<gene>
    <name evidence="2" type="ORF">C7446_1811</name>
</gene>
<dbReference type="Pfam" id="PF05857">
    <property type="entry name" value="TraX"/>
    <property type="match status" value="1"/>
</dbReference>
<dbReference type="Proteomes" id="UP000281975">
    <property type="component" value="Unassembled WGS sequence"/>
</dbReference>
<feature type="transmembrane region" description="Helical" evidence="1">
    <location>
        <begin position="167"/>
        <end position="185"/>
    </location>
</feature>
<feature type="transmembrane region" description="Helical" evidence="1">
    <location>
        <begin position="218"/>
        <end position="239"/>
    </location>
</feature>
<protein>
    <submittedName>
        <fullName evidence="2">TraX protein</fullName>
    </submittedName>
</protein>
<evidence type="ECO:0000313" key="2">
    <source>
        <dbReference type="EMBL" id="RKR03290.1"/>
    </source>
</evidence>
<keyword evidence="3" id="KW-1185">Reference proteome</keyword>
<proteinExistence type="predicted"/>
<dbReference type="EMBL" id="RBIN01000005">
    <property type="protein sequence ID" value="RKR03290.1"/>
    <property type="molecule type" value="Genomic_DNA"/>
</dbReference>
<feature type="transmembrane region" description="Helical" evidence="1">
    <location>
        <begin position="142"/>
        <end position="161"/>
    </location>
</feature>
<name>A0A420WW27_9GAMM</name>
<keyword evidence="1" id="KW-0472">Membrane</keyword>
<evidence type="ECO:0000256" key="1">
    <source>
        <dbReference type="SAM" id="Phobius"/>
    </source>
</evidence>
<dbReference type="RefSeq" id="WP_121172775.1">
    <property type="nucleotide sequence ID" value="NZ_RBIN01000005.1"/>
</dbReference>
<keyword evidence="1" id="KW-0812">Transmembrane</keyword>
<feature type="transmembrane region" description="Helical" evidence="1">
    <location>
        <begin position="192"/>
        <end position="212"/>
    </location>
</feature>
<feature type="transmembrane region" description="Helical" evidence="1">
    <location>
        <begin position="83"/>
        <end position="101"/>
    </location>
</feature>
<comment type="caution">
    <text evidence="2">The sequence shown here is derived from an EMBL/GenBank/DDBJ whole genome shotgun (WGS) entry which is preliminary data.</text>
</comment>
<dbReference type="InterPro" id="IPR008875">
    <property type="entry name" value="TraX"/>
</dbReference>
<accession>A0A420WW27</accession>
<dbReference type="AlphaFoldDB" id="A0A420WW27"/>
<reference evidence="2 3" key="1">
    <citation type="submission" date="2018-10" db="EMBL/GenBank/DDBJ databases">
        <title>Genomic Encyclopedia of Type Strains, Phase IV (KMG-IV): sequencing the most valuable type-strain genomes for metagenomic binning, comparative biology and taxonomic classification.</title>
        <authorList>
            <person name="Goeker M."/>
        </authorList>
    </citation>
    <scope>NUCLEOTIDE SEQUENCE [LARGE SCALE GENOMIC DNA]</scope>
    <source>
        <strain evidence="2 3">DSM 23229</strain>
    </source>
</reference>
<evidence type="ECO:0000313" key="3">
    <source>
        <dbReference type="Proteomes" id="UP000281975"/>
    </source>
</evidence>
<feature type="transmembrane region" description="Helical" evidence="1">
    <location>
        <begin position="107"/>
        <end position="130"/>
    </location>
</feature>
<feature type="transmembrane region" description="Helical" evidence="1">
    <location>
        <begin position="251"/>
        <end position="269"/>
    </location>
</feature>
<organism evidence="2 3">
    <name type="scientific">Kushneria sinocarnis</name>
    <dbReference type="NCBI Taxonomy" id="595502"/>
    <lineage>
        <taxon>Bacteria</taxon>
        <taxon>Pseudomonadati</taxon>
        <taxon>Pseudomonadota</taxon>
        <taxon>Gammaproteobacteria</taxon>
        <taxon>Oceanospirillales</taxon>
        <taxon>Halomonadaceae</taxon>
        <taxon>Kushneria</taxon>
    </lineage>
</organism>
<keyword evidence="1" id="KW-1133">Transmembrane helix</keyword>
<dbReference type="OrthoDB" id="9781069at2"/>
<sequence>MTLSHSVPEAAVADTRRAASHWTDWGRWLALISMSVDHVTRFALPADWPLGWASDTVGRVAFPLFAAMVAWHALFDTRNPWRYAWRITVIGLVAQLPYMLMPRVLNVPVLNVCFTLALGLLIGSALWQLARHPPRTLLMQSGVMLAMLSACLGALALAALLPVRLEYGWHGVLLIPVFMLVLHAAAHTRGPARLLVMPAAAVLALVAWPLNVVPVSQWIALGTCLLVVLLALGGTRAVPALPRWLRMPRRLWLGWYPGHLALIALWVILSGR</sequence>
<feature type="transmembrane region" description="Helical" evidence="1">
    <location>
        <begin position="56"/>
        <end position="74"/>
    </location>
</feature>